<dbReference type="InterPro" id="IPR036163">
    <property type="entry name" value="HMA_dom_sf"/>
</dbReference>
<evidence type="ECO:0000259" key="3">
    <source>
        <dbReference type="PROSITE" id="PS50846"/>
    </source>
</evidence>
<feature type="domain" description="HMA" evidence="3">
    <location>
        <begin position="50"/>
        <end position="117"/>
    </location>
</feature>
<evidence type="ECO:0000313" key="4">
    <source>
        <dbReference type="EMBL" id="OYQ38570.1"/>
    </source>
</evidence>
<evidence type="ECO:0000313" key="5">
    <source>
        <dbReference type="Proteomes" id="UP000216605"/>
    </source>
</evidence>
<sequence>MKIVKSISTLVLASVLFTGCKDTSKDGNIETNGKAANDSTPAKVTAANLETTSFKIDGMTCPTGCAATIEKKLAGMDGVQDAKVDFEKKTATISFDAEKQTPEKFVETVEGLANGAYKVSDVKSSGDKAFYSVDQEKEKKKETKKTAKKKESKSGCSTDKKGGCCAADAKKSCGHDAKAGHM</sequence>
<dbReference type="Gene3D" id="3.30.70.100">
    <property type="match status" value="1"/>
</dbReference>
<keyword evidence="1" id="KW-0479">Metal-binding</keyword>
<dbReference type="AlphaFoldDB" id="A0A255ZD98"/>
<feature type="region of interest" description="Disordered" evidence="2">
    <location>
        <begin position="133"/>
        <end position="182"/>
    </location>
</feature>
<dbReference type="CDD" id="cd00371">
    <property type="entry name" value="HMA"/>
    <property type="match status" value="1"/>
</dbReference>
<dbReference type="FunFam" id="3.30.70.100:FF:000001">
    <property type="entry name" value="ATPase copper transporting beta"/>
    <property type="match status" value="1"/>
</dbReference>
<dbReference type="Pfam" id="PF00403">
    <property type="entry name" value="HMA"/>
    <property type="match status" value="1"/>
</dbReference>
<organism evidence="4 5">
    <name type="scientific">Flavobacterium cyanobacteriorum</name>
    <dbReference type="NCBI Taxonomy" id="2022802"/>
    <lineage>
        <taxon>Bacteria</taxon>
        <taxon>Pseudomonadati</taxon>
        <taxon>Bacteroidota</taxon>
        <taxon>Flavobacteriia</taxon>
        <taxon>Flavobacteriales</taxon>
        <taxon>Flavobacteriaceae</taxon>
        <taxon>Flavobacterium</taxon>
    </lineage>
</organism>
<dbReference type="Proteomes" id="UP000216605">
    <property type="component" value="Unassembled WGS sequence"/>
</dbReference>
<keyword evidence="5" id="KW-1185">Reference proteome</keyword>
<dbReference type="RefSeq" id="WP_094413150.1">
    <property type="nucleotide sequence ID" value="NZ_NOXV01000212.1"/>
</dbReference>
<comment type="caution">
    <text evidence="4">The sequence shown here is derived from an EMBL/GenBank/DDBJ whole genome shotgun (WGS) entry which is preliminary data.</text>
</comment>
<protein>
    <recommendedName>
        <fullName evidence="3">HMA domain-containing protein</fullName>
    </recommendedName>
</protein>
<dbReference type="PROSITE" id="PS51257">
    <property type="entry name" value="PROKAR_LIPOPROTEIN"/>
    <property type="match status" value="1"/>
</dbReference>
<reference evidence="4 5" key="1">
    <citation type="submission" date="2017-07" db="EMBL/GenBank/DDBJ databases">
        <title>Flavobacterium cyanobacteriorum sp. nov., isolated from cyanobacterial aggregates in a eutrophic lake.</title>
        <authorList>
            <person name="Cai H."/>
        </authorList>
    </citation>
    <scope>NUCLEOTIDE SEQUENCE [LARGE SCALE GENOMIC DNA]</scope>
    <source>
        <strain evidence="4 5">TH021</strain>
    </source>
</reference>
<dbReference type="OrthoDB" id="1178902at2"/>
<name>A0A255ZD98_9FLAO</name>
<evidence type="ECO:0000256" key="2">
    <source>
        <dbReference type="SAM" id="MobiDB-lite"/>
    </source>
</evidence>
<dbReference type="InterPro" id="IPR006121">
    <property type="entry name" value="HMA_dom"/>
</dbReference>
<dbReference type="SUPFAM" id="SSF55008">
    <property type="entry name" value="HMA, heavy metal-associated domain"/>
    <property type="match status" value="1"/>
</dbReference>
<evidence type="ECO:0000256" key="1">
    <source>
        <dbReference type="ARBA" id="ARBA00022723"/>
    </source>
</evidence>
<feature type="compositionally biased region" description="Basic and acidic residues" evidence="2">
    <location>
        <begin position="158"/>
        <end position="182"/>
    </location>
</feature>
<dbReference type="PROSITE" id="PS50846">
    <property type="entry name" value="HMA_2"/>
    <property type="match status" value="1"/>
</dbReference>
<dbReference type="EMBL" id="NOXV01000212">
    <property type="protein sequence ID" value="OYQ38570.1"/>
    <property type="molecule type" value="Genomic_DNA"/>
</dbReference>
<accession>A0A255ZD98</accession>
<dbReference type="GO" id="GO:0046872">
    <property type="term" value="F:metal ion binding"/>
    <property type="evidence" value="ECO:0007669"/>
    <property type="project" value="UniProtKB-KW"/>
</dbReference>
<feature type="compositionally biased region" description="Basic and acidic residues" evidence="2">
    <location>
        <begin position="134"/>
        <end position="145"/>
    </location>
</feature>
<gene>
    <name evidence="4" type="ORF">CHU92_04815</name>
</gene>
<proteinExistence type="predicted"/>